<dbReference type="OrthoDB" id="3285699at2"/>
<dbReference type="AlphaFoldDB" id="A0A4U1B813"/>
<reference evidence="1 2" key="1">
    <citation type="submission" date="2019-04" db="EMBL/GenBank/DDBJ databases">
        <title>Thalassotalea guangxiensis sp. nov., isolated from sediment of the coastal wetland.</title>
        <authorList>
            <person name="Zheng S."/>
            <person name="Zhang D."/>
        </authorList>
    </citation>
    <scope>NUCLEOTIDE SEQUENCE [LARGE SCALE GENOMIC DNA]</scope>
    <source>
        <strain evidence="1 2">ZS-4</strain>
    </source>
</reference>
<evidence type="ECO:0008006" key="3">
    <source>
        <dbReference type="Google" id="ProtNLM"/>
    </source>
</evidence>
<gene>
    <name evidence="1" type="ORF">E8M12_05440</name>
</gene>
<evidence type="ECO:0000313" key="1">
    <source>
        <dbReference type="EMBL" id="TKB46073.1"/>
    </source>
</evidence>
<evidence type="ECO:0000313" key="2">
    <source>
        <dbReference type="Proteomes" id="UP000307999"/>
    </source>
</evidence>
<dbReference type="Proteomes" id="UP000307999">
    <property type="component" value="Unassembled WGS sequence"/>
</dbReference>
<protein>
    <recommendedName>
        <fullName evidence="3">Red chlorophyll catabolite reductase</fullName>
    </recommendedName>
</protein>
<keyword evidence="2" id="KW-1185">Reference proteome</keyword>
<comment type="caution">
    <text evidence="1">The sequence shown here is derived from an EMBL/GenBank/DDBJ whole genome shotgun (WGS) entry which is preliminary data.</text>
</comment>
<organism evidence="1 2">
    <name type="scientific">Thalassotalea mangrovi</name>
    <dbReference type="NCBI Taxonomy" id="2572245"/>
    <lineage>
        <taxon>Bacteria</taxon>
        <taxon>Pseudomonadati</taxon>
        <taxon>Pseudomonadota</taxon>
        <taxon>Gammaproteobacteria</taxon>
        <taxon>Alteromonadales</taxon>
        <taxon>Colwelliaceae</taxon>
        <taxon>Thalassotalea</taxon>
    </lineage>
</organism>
<name>A0A4U1B813_9GAMM</name>
<proteinExistence type="predicted"/>
<dbReference type="RefSeq" id="WP_136735081.1">
    <property type="nucleotide sequence ID" value="NZ_SWDB01000010.1"/>
</dbReference>
<dbReference type="Gene3D" id="3.40.1500.20">
    <property type="match status" value="1"/>
</dbReference>
<accession>A0A4U1B813</accession>
<sequence length="242" mass="26972">MSESHPRRLSETTLHAIVEHFNMQEVTADNGGPYIDLQSQLPMVQGSVGSVRVFTGGPLARLVTCSIVVEQMQLDSHMLYGFMPADSAIPHFTLDSVAAGEHFAFHLDLTPRSDLGSDIAYMNEVFEPLTPLYDAAESVEGLQPAHISPRQRAIMSPWMLVHRASEGAFLKLFDHVEQYRDYWFELIQKGVRNAPGTEQLVTRDKANRSAIFSPEIDPVWGRVDGLIGKDVGEQLRALLRGE</sequence>
<dbReference type="EMBL" id="SWDB01000010">
    <property type="protein sequence ID" value="TKB46073.1"/>
    <property type="molecule type" value="Genomic_DNA"/>
</dbReference>